<dbReference type="NCBIfam" id="NF005458">
    <property type="entry name" value="PRK07053.1"/>
    <property type="match status" value="1"/>
</dbReference>
<comment type="caution">
    <text evidence="2">The sequence shown here is derived from an EMBL/GenBank/DDBJ whole genome shotgun (WGS) entry which is preliminary data.</text>
</comment>
<reference evidence="2 3" key="1">
    <citation type="submission" date="2018-09" db="EMBL/GenBank/DDBJ databases">
        <title>The draft genome of Acinetobacter spp. strains.</title>
        <authorList>
            <person name="Qin J."/>
            <person name="Feng Y."/>
            <person name="Zong Z."/>
        </authorList>
    </citation>
    <scope>NUCLEOTIDE SEQUENCE [LARGE SCALE GENOMIC DNA]</scope>
    <source>
        <strain evidence="2 3">WCHAc060115</strain>
    </source>
</reference>
<sequence>MKTIHVVQHLSFEDLGIFSELLNHEGYDIHYLQAGVDDLTPAFASKQPLFILGGPIGVYEVDTYPFLATEIALLKQRLALNYATFGICLGAQLIADALGANVYAGHHKEIGWGRLQISDLGLASPLRFLDGKHVLHWHGDTFDLPIQGAHLASSDYYQNQAFCIGRQILAVQFHPEVNYKDIEKWLIGHTCELNKANIDIHQLRQDALTYGEQLTEAGRLMLKDWLNNLSHI</sequence>
<evidence type="ECO:0000313" key="3">
    <source>
        <dbReference type="Proteomes" id="UP000280405"/>
    </source>
</evidence>
<dbReference type="RefSeq" id="WP_120384271.1">
    <property type="nucleotide sequence ID" value="NZ_RAXT01000020.1"/>
</dbReference>
<accession>A0A3A8F313</accession>
<dbReference type="Proteomes" id="UP000280405">
    <property type="component" value="Unassembled WGS sequence"/>
</dbReference>
<dbReference type="PANTHER" id="PTHR42695:SF5">
    <property type="entry name" value="GLUTAMINE AMIDOTRANSFERASE YLR126C-RELATED"/>
    <property type="match status" value="1"/>
</dbReference>
<dbReference type="SUPFAM" id="SSF52317">
    <property type="entry name" value="Class I glutamine amidotransferase-like"/>
    <property type="match status" value="1"/>
</dbReference>
<dbReference type="PROSITE" id="PS51273">
    <property type="entry name" value="GATASE_TYPE_1"/>
    <property type="match status" value="1"/>
</dbReference>
<evidence type="ECO:0000313" key="2">
    <source>
        <dbReference type="EMBL" id="RKG37450.1"/>
    </source>
</evidence>
<dbReference type="Pfam" id="PF00117">
    <property type="entry name" value="GATase"/>
    <property type="match status" value="1"/>
</dbReference>
<dbReference type="InterPro" id="IPR017926">
    <property type="entry name" value="GATASE"/>
</dbReference>
<dbReference type="InterPro" id="IPR029062">
    <property type="entry name" value="Class_I_gatase-like"/>
</dbReference>
<dbReference type="InterPro" id="IPR044992">
    <property type="entry name" value="ChyE-like"/>
</dbReference>
<evidence type="ECO:0000259" key="1">
    <source>
        <dbReference type="Pfam" id="PF00117"/>
    </source>
</evidence>
<keyword evidence="3" id="KW-1185">Reference proteome</keyword>
<dbReference type="Gene3D" id="3.40.50.880">
    <property type="match status" value="1"/>
</dbReference>
<gene>
    <name evidence="2" type="ORF">D7V20_10650</name>
</gene>
<dbReference type="PANTHER" id="PTHR42695">
    <property type="entry name" value="GLUTAMINE AMIDOTRANSFERASE YLR126C-RELATED"/>
    <property type="match status" value="1"/>
</dbReference>
<feature type="domain" description="Glutamine amidotransferase" evidence="1">
    <location>
        <begin position="45"/>
        <end position="180"/>
    </location>
</feature>
<dbReference type="AlphaFoldDB" id="A0A3A8F313"/>
<dbReference type="GO" id="GO:0016740">
    <property type="term" value="F:transferase activity"/>
    <property type="evidence" value="ECO:0007669"/>
    <property type="project" value="UniProtKB-KW"/>
</dbReference>
<keyword evidence="2" id="KW-0808">Transferase</keyword>
<dbReference type="GO" id="GO:0005829">
    <property type="term" value="C:cytosol"/>
    <property type="evidence" value="ECO:0007669"/>
    <property type="project" value="TreeGrafter"/>
</dbReference>
<dbReference type="CDD" id="cd01741">
    <property type="entry name" value="GATase1_1"/>
    <property type="match status" value="1"/>
</dbReference>
<dbReference type="EMBL" id="RAXT01000020">
    <property type="protein sequence ID" value="RKG37450.1"/>
    <property type="molecule type" value="Genomic_DNA"/>
</dbReference>
<name>A0A3A8F313_9GAMM</name>
<keyword evidence="2" id="KW-0315">Glutamine amidotransferase</keyword>
<organism evidence="2 3">
    <name type="scientific">Acinetobacter rongchengensis</name>
    <dbReference type="NCBI Taxonomy" id="2419601"/>
    <lineage>
        <taxon>Bacteria</taxon>
        <taxon>Pseudomonadati</taxon>
        <taxon>Pseudomonadota</taxon>
        <taxon>Gammaproteobacteria</taxon>
        <taxon>Moraxellales</taxon>
        <taxon>Moraxellaceae</taxon>
        <taxon>Acinetobacter</taxon>
    </lineage>
</organism>
<protein>
    <submittedName>
        <fullName evidence="2">Glutamine amidotransferase</fullName>
    </submittedName>
</protein>
<dbReference type="OrthoDB" id="9813383at2"/>
<proteinExistence type="predicted"/>